<feature type="transmembrane region" description="Helical" evidence="3">
    <location>
        <begin position="178"/>
        <end position="203"/>
    </location>
</feature>
<dbReference type="InterPro" id="IPR000160">
    <property type="entry name" value="GGDEF_dom"/>
</dbReference>
<evidence type="ECO:0000256" key="3">
    <source>
        <dbReference type="SAM" id="Phobius"/>
    </source>
</evidence>
<comment type="catalytic activity">
    <reaction evidence="2">
        <text>2 GTP = 3',3'-c-di-GMP + 2 diphosphate</text>
        <dbReference type="Rhea" id="RHEA:24898"/>
        <dbReference type="ChEBI" id="CHEBI:33019"/>
        <dbReference type="ChEBI" id="CHEBI:37565"/>
        <dbReference type="ChEBI" id="CHEBI:58805"/>
        <dbReference type="EC" id="2.7.7.65"/>
    </reaction>
</comment>
<evidence type="ECO:0000256" key="1">
    <source>
        <dbReference type="ARBA" id="ARBA00012528"/>
    </source>
</evidence>
<dbReference type="InterPro" id="IPR050469">
    <property type="entry name" value="Diguanylate_Cyclase"/>
</dbReference>
<sequence length="394" mass="41901">MATALVGASMALGMGLLYHAGARQRCLFDWALAGLFFAANNVLSALMIAFPTEQFLVPGAGNVFYVAGHFGILAGLRRHLGLPPRWEAMGVLALAILGAHVLAPVQSSLAHRVLLFTPIIAGINFSAARLLWRQPDREARRAGMPMILLETCFLVQQTVRAGYLLAGEGGSMTPAVSRFLQISGSLAVLVFLSVAMLSCVMIVHQQQARALRLASLTDMLTGCLNRRALHEAAARTLARCRRDGAPLAFITFDIDHFKSINDRHGHAVGDSAIRHVAALSDGVLRGCGALFRIGGEEFAVPVAGARAHQAGAVAERLRALVAATPLDVGGRHEVRMTVSVGVAALLPGDAGWEDILRRADEALYYAKQHGRNRVSVHGVDVQATPPASRRAAGA</sequence>
<dbReference type="PANTHER" id="PTHR45138:SF9">
    <property type="entry name" value="DIGUANYLATE CYCLASE DGCM-RELATED"/>
    <property type="match status" value="1"/>
</dbReference>
<evidence type="ECO:0000256" key="2">
    <source>
        <dbReference type="ARBA" id="ARBA00034247"/>
    </source>
</evidence>
<dbReference type="GO" id="GO:0043709">
    <property type="term" value="P:cell adhesion involved in single-species biofilm formation"/>
    <property type="evidence" value="ECO:0007669"/>
    <property type="project" value="TreeGrafter"/>
</dbReference>
<dbReference type="GO" id="GO:0052621">
    <property type="term" value="F:diguanylate cyclase activity"/>
    <property type="evidence" value="ECO:0007669"/>
    <property type="project" value="UniProtKB-EC"/>
</dbReference>
<dbReference type="KEGG" id="mfy:HH212_12565"/>
<dbReference type="CDD" id="cd01949">
    <property type="entry name" value="GGDEF"/>
    <property type="match status" value="1"/>
</dbReference>
<feature type="transmembrane region" description="Helical" evidence="3">
    <location>
        <begin position="113"/>
        <end position="132"/>
    </location>
</feature>
<organism evidence="5 6">
    <name type="scientific">Massilia forsythiae</name>
    <dbReference type="NCBI Taxonomy" id="2728020"/>
    <lineage>
        <taxon>Bacteria</taxon>
        <taxon>Pseudomonadati</taxon>
        <taxon>Pseudomonadota</taxon>
        <taxon>Betaproteobacteria</taxon>
        <taxon>Burkholderiales</taxon>
        <taxon>Oxalobacteraceae</taxon>
        <taxon>Telluria group</taxon>
        <taxon>Massilia</taxon>
    </lineage>
</organism>
<keyword evidence="3" id="KW-1133">Transmembrane helix</keyword>
<dbReference type="RefSeq" id="WP_170202784.1">
    <property type="nucleotide sequence ID" value="NZ_CP051685.1"/>
</dbReference>
<dbReference type="GO" id="GO:0005886">
    <property type="term" value="C:plasma membrane"/>
    <property type="evidence" value="ECO:0007669"/>
    <property type="project" value="TreeGrafter"/>
</dbReference>
<dbReference type="EC" id="2.7.7.65" evidence="1"/>
<dbReference type="PROSITE" id="PS50887">
    <property type="entry name" value="GGDEF"/>
    <property type="match status" value="1"/>
</dbReference>
<feature type="transmembrane region" description="Helical" evidence="3">
    <location>
        <begin position="55"/>
        <end position="76"/>
    </location>
</feature>
<dbReference type="FunFam" id="3.30.70.270:FF:000001">
    <property type="entry name" value="Diguanylate cyclase domain protein"/>
    <property type="match status" value="1"/>
</dbReference>
<keyword evidence="6" id="KW-1185">Reference proteome</keyword>
<dbReference type="Proteomes" id="UP000502415">
    <property type="component" value="Chromosome"/>
</dbReference>
<dbReference type="Pfam" id="PF00990">
    <property type="entry name" value="GGDEF"/>
    <property type="match status" value="1"/>
</dbReference>
<dbReference type="InterPro" id="IPR029787">
    <property type="entry name" value="Nucleotide_cyclase"/>
</dbReference>
<proteinExistence type="predicted"/>
<gene>
    <name evidence="5" type="ORF">HH212_12565</name>
</gene>
<protein>
    <recommendedName>
        <fullName evidence="1">diguanylate cyclase</fullName>
        <ecNumber evidence="1">2.7.7.65</ecNumber>
    </recommendedName>
</protein>
<feature type="transmembrane region" description="Helical" evidence="3">
    <location>
        <begin position="27"/>
        <end position="49"/>
    </location>
</feature>
<dbReference type="PANTHER" id="PTHR45138">
    <property type="entry name" value="REGULATORY COMPONENTS OF SENSORY TRANSDUCTION SYSTEM"/>
    <property type="match status" value="1"/>
</dbReference>
<dbReference type="EMBL" id="CP051685">
    <property type="protein sequence ID" value="QJE00753.1"/>
    <property type="molecule type" value="Genomic_DNA"/>
</dbReference>
<keyword evidence="3" id="KW-0812">Transmembrane</keyword>
<dbReference type="NCBIfam" id="TIGR00254">
    <property type="entry name" value="GGDEF"/>
    <property type="match status" value="1"/>
</dbReference>
<reference evidence="5 6" key="1">
    <citation type="submission" date="2020-04" db="EMBL/GenBank/DDBJ databases">
        <title>Genome sequencing of novel species.</title>
        <authorList>
            <person name="Heo J."/>
            <person name="Kim S.-J."/>
            <person name="Kim J.-S."/>
            <person name="Hong S.-B."/>
            <person name="Kwon S.-W."/>
        </authorList>
    </citation>
    <scope>NUCLEOTIDE SEQUENCE [LARGE SCALE GENOMIC DNA]</scope>
    <source>
        <strain evidence="5 6">GN2-R2</strain>
    </source>
</reference>
<dbReference type="AlphaFoldDB" id="A0A7Z2VX58"/>
<feature type="domain" description="GGDEF" evidence="4">
    <location>
        <begin position="245"/>
        <end position="379"/>
    </location>
</feature>
<dbReference type="GO" id="GO:1902201">
    <property type="term" value="P:negative regulation of bacterial-type flagellum-dependent cell motility"/>
    <property type="evidence" value="ECO:0007669"/>
    <property type="project" value="TreeGrafter"/>
</dbReference>
<evidence type="ECO:0000313" key="6">
    <source>
        <dbReference type="Proteomes" id="UP000502415"/>
    </source>
</evidence>
<dbReference type="SMART" id="SM00267">
    <property type="entry name" value="GGDEF"/>
    <property type="match status" value="1"/>
</dbReference>
<evidence type="ECO:0000313" key="5">
    <source>
        <dbReference type="EMBL" id="QJE00753.1"/>
    </source>
</evidence>
<dbReference type="InterPro" id="IPR043128">
    <property type="entry name" value="Rev_trsase/Diguanyl_cyclase"/>
</dbReference>
<name>A0A7Z2VX58_9BURK</name>
<dbReference type="SUPFAM" id="SSF55073">
    <property type="entry name" value="Nucleotide cyclase"/>
    <property type="match status" value="1"/>
</dbReference>
<feature type="transmembrane region" description="Helical" evidence="3">
    <location>
        <begin position="88"/>
        <end position="107"/>
    </location>
</feature>
<accession>A0A7Z2VX58</accession>
<evidence type="ECO:0000259" key="4">
    <source>
        <dbReference type="PROSITE" id="PS50887"/>
    </source>
</evidence>
<dbReference type="Gene3D" id="3.30.70.270">
    <property type="match status" value="1"/>
</dbReference>
<keyword evidence="3" id="KW-0472">Membrane</keyword>